<dbReference type="InterPro" id="IPR037278">
    <property type="entry name" value="ARFGAP/RecO"/>
</dbReference>
<sequence length="522" mass="57524">MSKSGSAPLSPQQQTSLLSIKGNALCAECSTSNPSWCSLTYGITLCLDCAGVHRGLGVHLSFVRSITMDDWNSDQYNQMLRGGNDKWDEAWKQGNATAQFREKQAWKAVRDGEKWRAEMREVVKSKYESEVAALYRDMLARKDGAVTTMTGSLGSPQVETVSLAMEQPPTLRECQAVLFPFFLALMTHEPKNLMSLIMWTICGFALSSWINIHGPVAYTGILVPSILGITGFVPYYFVNSMSTKYAFVWVNHRHDAFKSAKNMLVDLITNKRAKRLETCDVYYPVTKERKAKVGLVFYPGALVDRTAYAPIAARLAEAGIFVVVANLEPFRLVCSLKTYNSKEKVMRMISDSLLLGAEDGSGLWEVENWAIGGHSMGGSLAIASCVNEMSSTLKKVVLWGVGSYPHQLMHPCKPLRDVTSDVDVLLVNGSNDAVINAFGGKPAWDDMEAKLPPRADGSVKPGQGCTIYKTIQGGNHSGCAHYGPQMYPVRDGDRSITLEQQQEHTAKLSVDFLLGEYDKLSI</sequence>
<evidence type="ECO:0000259" key="7">
    <source>
        <dbReference type="PROSITE" id="PS50115"/>
    </source>
</evidence>
<dbReference type="PRINTS" id="PR00405">
    <property type="entry name" value="REVINTRACTNG"/>
</dbReference>
<keyword evidence="6" id="KW-0472">Membrane</keyword>
<dbReference type="InterPro" id="IPR029059">
    <property type="entry name" value="AB_hydrolase_5"/>
</dbReference>
<organism evidence="8 9">
    <name type="scientific">Cyclotella atomus</name>
    <dbReference type="NCBI Taxonomy" id="382360"/>
    <lineage>
        <taxon>Eukaryota</taxon>
        <taxon>Sar</taxon>
        <taxon>Stramenopiles</taxon>
        <taxon>Ochrophyta</taxon>
        <taxon>Bacillariophyta</taxon>
        <taxon>Coscinodiscophyceae</taxon>
        <taxon>Thalassiosirophycidae</taxon>
        <taxon>Stephanodiscales</taxon>
        <taxon>Stephanodiscaceae</taxon>
        <taxon>Cyclotella</taxon>
    </lineage>
</organism>
<dbReference type="GO" id="GO:0008270">
    <property type="term" value="F:zinc ion binding"/>
    <property type="evidence" value="ECO:0007669"/>
    <property type="project" value="UniProtKB-KW"/>
</dbReference>
<dbReference type="SUPFAM" id="SSF57863">
    <property type="entry name" value="ArfGap/RecO-like zinc finger"/>
    <property type="match status" value="1"/>
</dbReference>
<feature type="transmembrane region" description="Helical" evidence="6">
    <location>
        <begin position="216"/>
        <end position="238"/>
    </location>
</feature>
<keyword evidence="6" id="KW-1133">Transmembrane helix</keyword>
<keyword evidence="2" id="KW-0479">Metal-binding</keyword>
<dbReference type="EMBL" id="JALLPJ020001001">
    <property type="protein sequence ID" value="KAL3778172.1"/>
    <property type="molecule type" value="Genomic_DNA"/>
</dbReference>
<dbReference type="Gene3D" id="3.40.50.1820">
    <property type="entry name" value="alpha/beta hydrolase"/>
    <property type="match status" value="1"/>
</dbReference>
<dbReference type="Proteomes" id="UP001530400">
    <property type="component" value="Unassembled WGS sequence"/>
</dbReference>
<dbReference type="PANTHER" id="PTHR46395:SF1">
    <property type="entry name" value="ADP-RIBOSYLATION FACTOR GTPASE-ACTIVATING PROTEIN 1"/>
    <property type="match status" value="1"/>
</dbReference>
<evidence type="ECO:0000256" key="5">
    <source>
        <dbReference type="PROSITE-ProRule" id="PRU00288"/>
    </source>
</evidence>
<comment type="caution">
    <text evidence="8">The sequence shown here is derived from an EMBL/GenBank/DDBJ whole genome shotgun (WGS) entry which is preliminary data.</text>
</comment>
<keyword evidence="4" id="KW-0862">Zinc</keyword>
<keyword evidence="6" id="KW-0812">Transmembrane</keyword>
<dbReference type="InterPro" id="IPR029058">
    <property type="entry name" value="AB_hydrolase_fold"/>
</dbReference>
<evidence type="ECO:0000256" key="6">
    <source>
        <dbReference type="SAM" id="Phobius"/>
    </source>
</evidence>
<evidence type="ECO:0000256" key="3">
    <source>
        <dbReference type="ARBA" id="ARBA00022771"/>
    </source>
</evidence>
<dbReference type="SUPFAM" id="SSF53474">
    <property type="entry name" value="alpha/beta-Hydrolases"/>
    <property type="match status" value="1"/>
</dbReference>
<keyword evidence="9" id="KW-1185">Reference proteome</keyword>
<gene>
    <name evidence="8" type="ORF">ACHAWO_000545</name>
</gene>
<name>A0ABD3NQR5_9STRA</name>
<evidence type="ECO:0000313" key="9">
    <source>
        <dbReference type="Proteomes" id="UP001530400"/>
    </source>
</evidence>
<dbReference type="Pfam" id="PF01412">
    <property type="entry name" value="ArfGap"/>
    <property type="match status" value="1"/>
</dbReference>
<feature type="domain" description="Arf-GAP" evidence="7">
    <location>
        <begin position="11"/>
        <end position="137"/>
    </location>
</feature>
<evidence type="ECO:0000313" key="8">
    <source>
        <dbReference type="EMBL" id="KAL3778172.1"/>
    </source>
</evidence>
<protein>
    <recommendedName>
        <fullName evidence="7">Arf-GAP domain-containing protein</fullName>
    </recommendedName>
</protein>
<reference evidence="8 9" key="1">
    <citation type="submission" date="2024-10" db="EMBL/GenBank/DDBJ databases">
        <title>Updated reference genomes for cyclostephanoid diatoms.</title>
        <authorList>
            <person name="Roberts W.R."/>
            <person name="Alverson A.J."/>
        </authorList>
    </citation>
    <scope>NUCLEOTIDE SEQUENCE [LARGE SCALE GENOMIC DNA]</scope>
    <source>
        <strain evidence="8 9">AJA010-31</strain>
    </source>
</reference>
<dbReference type="InterPro" id="IPR038508">
    <property type="entry name" value="ArfGAP_dom_sf"/>
</dbReference>
<dbReference type="Gene3D" id="1.10.220.150">
    <property type="entry name" value="Arf GTPase activating protein"/>
    <property type="match status" value="1"/>
</dbReference>
<dbReference type="PANTHER" id="PTHR46395">
    <property type="entry name" value="ADP-RIBOSYLATION FACTOR GTPASE-ACTIVATING PROTEIN 1"/>
    <property type="match status" value="1"/>
</dbReference>
<evidence type="ECO:0000256" key="2">
    <source>
        <dbReference type="ARBA" id="ARBA00022723"/>
    </source>
</evidence>
<dbReference type="GO" id="GO:0005096">
    <property type="term" value="F:GTPase activator activity"/>
    <property type="evidence" value="ECO:0007669"/>
    <property type="project" value="UniProtKB-KW"/>
</dbReference>
<dbReference type="AlphaFoldDB" id="A0ABD3NQR5"/>
<keyword evidence="3 5" id="KW-0863">Zinc-finger</keyword>
<proteinExistence type="predicted"/>
<feature type="transmembrane region" description="Helical" evidence="6">
    <location>
        <begin position="193"/>
        <end position="210"/>
    </location>
</feature>
<accession>A0ABD3NQR5</accession>
<evidence type="ECO:0000256" key="1">
    <source>
        <dbReference type="ARBA" id="ARBA00022468"/>
    </source>
</evidence>
<dbReference type="PROSITE" id="PS50115">
    <property type="entry name" value="ARFGAP"/>
    <property type="match status" value="1"/>
</dbReference>
<evidence type="ECO:0000256" key="4">
    <source>
        <dbReference type="ARBA" id="ARBA00022833"/>
    </source>
</evidence>
<dbReference type="Pfam" id="PF12695">
    <property type="entry name" value="Abhydrolase_5"/>
    <property type="match status" value="1"/>
</dbReference>
<keyword evidence="1" id="KW-0343">GTPase activation</keyword>
<dbReference type="SMART" id="SM00105">
    <property type="entry name" value="ArfGap"/>
    <property type="match status" value="1"/>
</dbReference>
<dbReference type="InterPro" id="IPR001164">
    <property type="entry name" value="ArfGAP_dom"/>
</dbReference>